<name>A0ACB8ZQ37_CICIN</name>
<accession>A0ACB8ZQ37</accession>
<evidence type="ECO:0000313" key="1">
    <source>
        <dbReference type="EMBL" id="KAI3699932.1"/>
    </source>
</evidence>
<evidence type="ECO:0000313" key="2">
    <source>
        <dbReference type="Proteomes" id="UP001055811"/>
    </source>
</evidence>
<sequence length="295" mass="33090">MGIGISLIQALSWKLQGKSCSCFSALRGLDEQQYYPEGRNISAHFRQPRVCSESSDALQANSVEEAVDMSPEFFQGFLAIGTLGSISITEEAMTPKVAMAVEAAATGNELLPLNKIEKLNEKKEHGVSNESMGKVVTINEKEIRGVNTKVNKSMVMCPLKEYSEMPATKEEARKQKTMPINLLKKSETHAMHFMKKMLKKLDFTSRCIPTSANICDSIEKKPTKFFRKSRKIHPEAGDPNNVCKSYNYEVKNTGFDEGNTHSREGMLKKETVSCNPTGEKAHWIKTDEDYFVLEF</sequence>
<protein>
    <submittedName>
        <fullName evidence="1">Uncharacterized protein</fullName>
    </submittedName>
</protein>
<comment type="caution">
    <text evidence="1">The sequence shown here is derived from an EMBL/GenBank/DDBJ whole genome shotgun (WGS) entry which is preliminary data.</text>
</comment>
<reference evidence="1 2" key="2">
    <citation type="journal article" date="2022" name="Mol. Ecol. Resour.">
        <title>The genomes of chicory, endive, great burdock and yacon provide insights into Asteraceae paleo-polyploidization history and plant inulin production.</title>
        <authorList>
            <person name="Fan W."/>
            <person name="Wang S."/>
            <person name="Wang H."/>
            <person name="Wang A."/>
            <person name="Jiang F."/>
            <person name="Liu H."/>
            <person name="Zhao H."/>
            <person name="Xu D."/>
            <person name="Zhang Y."/>
        </authorList>
    </citation>
    <scope>NUCLEOTIDE SEQUENCE [LARGE SCALE GENOMIC DNA]</scope>
    <source>
        <strain evidence="2">cv. Punajuju</strain>
        <tissue evidence="1">Leaves</tissue>
    </source>
</reference>
<organism evidence="1 2">
    <name type="scientific">Cichorium intybus</name>
    <name type="common">Chicory</name>
    <dbReference type="NCBI Taxonomy" id="13427"/>
    <lineage>
        <taxon>Eukaryota</taxon>
        <taxon>Viridiplantae</taxon>
        <taxon>Streptophyta</taxon>
        <taxon>Embryophyta</taxon>
        <taxon>Tracheophyta</taxon>
        <taxon>Spermatophyta</taxon>
        <taxon>Magnoliopsida</taxon>
        <taxon>eudicotyledons</taxon>
        <taxon>Gunneridae</taxon>
        <taxon>Pentapetalae</taxon>
        <taxon>asterids</taxon>
        <taxon>campanulids</taxon>
        <taxon>Asterales</taxon>
        <taxon>Asteraceae</taxon>
        <taxon>Cichorioideae</taxon>
        <taxon>Cichorieae</taxon>
        <taxon>Cichoriinae</taxon>
        <taxon>Cichorium</taxon>
    </lineage>
</organism>
<dbReference type="Proteomes" id="UP001055811">
    <property type="component" value="Linkage Group LG08"/>
</dbReference>
<dbReference type="EMBL" id="CM042016">
    <property type="protein sequence ID" value="KAI3699932.1"/>
    <property type="molecule type" value="Genomic_DNA"/>
</dbReference>
<proteinExistence type="predicted"/>
<keyword evidence="2" id="KW-1185">Reference proteome</keyword>
<reference evidence="2" key="1">
    <citation type="journal article" date="2022" name="Mol. Ecol. Resour.">
        <title>The genomes of chicory, endive, great burdock and yacon provide insights into Asteraceae palaeo-polyploidization history and plant inulin production.</title>
        <authorList>
            <person name="Fan W."/>
            <person name="Wang S."/>
            <person name="Wang H."/>
            <person name="Wang A."/>
            <person name="Jiang F."/>
            <person name="Liu H."/>
            <person name="Zhao H."/>
            <person name="Xu D."/>
            <person name="Zhang Y."/>
        </authorList>
    </citation>
    <scope>NUCLEOTIDE SEQUENCE [LARGE SCALE GENOMIC DNA]</scope>
    <source>
        <strain evidence="2">cv. Punajuju</strain>
    </source>
</reference>
<gene>
    <name evidence="1" type="ORF">L2E82_44541</name>
</gene>